<dbReference type="Proteomes" id="UP001465976">
    <property type="component" value="Unassembled WGS sequence"/>
</dbReference>
<comment type="caution">
    <text evidence="2">The sequence shown here is derived from an EMBL/GenBank/DDBJ whole genome shotgun (WGS) entry which is preliminary data.</text>
</comment>
<evidence type="ECO:0000256" key="1">
    <source>
        <dbReference type="SAM" id="MobiDB-lite"/>
    </source>
</evidence>
<evidence type="ECO:0000313" key="2">
    <source>
        <dbReference type="EMBL" id="KAL0565299.1"/>
    </source>
</evidence>
<sequence>MSATSANSATPAIHGTPIKAPFLDCLIDPVLRNTAVDNASEKTGAVNITTFQPGYGLNTPGQPFYFGTVPRAVSSSTPMGPGSHFNTSAGVSHEVLSADWNRRLAEIQAEMVHFQVPVNAQQDVMAMPNNQQGPHSILNKQSANLNSPPGMATLEAPLAGLNLSSDSPGAVVAGTGTGTHTQAGSTPPNGPPGSGDTGMGGVAGILNPSNGTSSSGPPGDINMADPGESDENVVAILKPKGEAGNKKNGYNLFQVMRWKNKREYSAFLAAVRNASSRAGIKAHLTYKQLDPEMVGNVCRLVAKEWPYVNKKRFPGGWPIKEALKMHINNRRSYKNRRGRRD</sequence>
<organism evidence="2 3">
    <name type="scientific">Marasmius crinis-equi</name>
    <dbReference type="NCBI Taxonomy" id="585013"/>
    <lineage>
        <taxon>Eukaryota</taxon>
        <taxon>Fungi</taxon>
        <taxon>Dikarya</taxon>
        <taxon>Basidiomycota</taxon>
        <taxon>Agaricomycotina</taxon>
        <taxon>Agaricomycetes</taxon>
        <taxon>Agaricomycetidae</taxon>
        <taxon>Agaricales</taxon>
        <taxon>Marasmiineae</taxon>
        <taxon>Marasmiaceae</taxon>
        <taxon>Marasmius</taxon>
    </lineage>
</organism>
<feature type="compositionally biased region" description="Low complexity" evidence="1">
    <location>
        <begin position="207"/>
        <end position="219"/>
    </location>
</feature>
<gene>
    <name evidence="2" type="ORF">V5O48_016727</name>
</gene>
<feature type="compositionally biased region" description="Low complexity" evidence="1">
    <location>
        <begin position="173"/>
        <end position="187"/>
    </location>
</feature>
<name>A0ABR3ER74_9AGAR</name>
<dbReference type="EMBL" id="JBAHYK010002332">
    <property type="protein sequence ID" value="KAL0565299.1"/>
    <property type="molecule type" value="Genomic_DNA"/>
</dbReference>
<reference evidence="2 3" key="1">
    <citation type="submission" date="2024-02" db="EMBL/GenBank/DDBJ databases">
        <title>A draft genome for the cacao thread blight pathogen Marasmius crinis-equi.</title>
        <authorList>
            <person name="Cohen S.P."/>
            <person name="Baruah I.K."/>
            <person name="Amoako-Attah I."/>
            <person name="Bukari Y."/>
            <person name="Meinhardt L.W."/>
            <person name="Bailey B.A."/>
        </authorList>
    </citation>
    <scope>NUCLEOTIDE SEQUENCE [LARGE SCALE GENOMIC DNA]</scope>
    <source>
        <strain evidence="2 3">GH-76</strain>
    </source>
</reference>
<protein>
    <submittedName>
        <fullName evidence="2">Uncharacterized protein</fullName>
    </submittedName>
</protein>
<proteinExistence type="predicted"/>
<evidence type="ECO:0000313" key="3">
    <source>
        <dbReference type="Proteomes" id="UP001465976"/>
    </source>
</evidence>
<keyword evidence="3" id="KW-1185">Reference proteome</keyword>
<feature type="region of interest" description="Disordered" evidence="1">
    <location>
        <begin position="173"/>
        <end position="227"/>
    </location>
</feature>
<feature type="compositionally biased region" description="Gly residues" evidence="1">
    <location>
        <begin position="192"/>
        <end position="203"/>
    </location>
</feature>
<accession>A0ABR3ER74</accession>